<evidence type="ECO:0000256" key="1">
    <source>
        <dbReference type="ARBA" id="ARBA00010899"/>
    </source>
</evidence>
<keyword evidence="12" id="KW-1185">Reference proteome</keyword>
<evidence type="ECO:0000313" key="11">
    <source>
        <dbReference type="EMBL" id="VVB08402.1"/>
    </source>
</evidence>
<evidence type="ECO:0000256" key="8">
    <source>
        <dbReference type="SAM" id="Coils"/>
    </source>
</evidence>
<evidence type="ECO:0000256" key="3">
    <source>
        <dbReference type="ARBA" id="ARBA00022741"/>
    </source>
</evidence>
<dbReference type="SMART" id="SM00129">
    <property type="entry name" value="KISc"/>
    <property type="match status" value="1"/>
</dbReference>
<keyword evidence="3 7" id="KW-0547">Nucleotide-binding</keyword>
<evidence type="ECO:0000259" key="10">
    <source>
        <dbReference type="PROSITE" id="PS50067"/>
    </source>
</evidence>
<feature type="binding site" evidence="7">
    <location>
        <begin position="503"/>
        <end position="510"/>
    </location>
    <ligand>
        <name>ATP</name>
        <dbReference type="ChEBI" id="CHEBI:30616"/>
    </ligand>
</feature>
<feature type="domain" description="Kinesin motor" evidence="10">
    <location>
        <begin position="417"/>
        <end position="742"/>
    </location>
</feature>
<dbReference type="GO" id="GO:0005524">
    <property type="term" value="F:ATP binding"/>
    <property type="evidence" value="ECO:0007669"/>
    <property type="project" value="UniProtKB-UniRule"/>
</dbReference>
<sequence>MEDVQINATVPLDPEVASPWSPEIPNSQFVSDETEKLEIGDTSVDMCEDSLADSVVCDPNSRLVPSGFTRPNRTDETIMFINAGGDGSQVLDSDLNILRDIYFQGGDVLRTDESIVEPGDYPFIYQSARVGNFCYQLKDLVPGEYFIDFHFAEIINTNGPKGIRVFNVYVQDDKVLAEFDIFSVVGANRPLLLVDLRVVVMDDGLIRVRFEGINGSPVVCGISLRKAPQVSVPRTSHDYIKCENCAAEIEISPTQKRLMRAKAHEKYEKKIEELSERYQHKTNECHEAWMSLTSANEQLEKVRMELDNTMFKARSLDLTVLTQADCLKSVTSKYENDKRRWATAIVTLQEKIEIMKREQFQLSHEAHECVESIPELYKMVDGVQALVSQCEDLKQKYSEEQAKRKELYNYIQETKGNIRVFCRCRPLNKEETSTRCATSPTTVDFDGAKDGELGVITGNNSKKSFKFDRVYTPKDGQVDVFADASPMVVSVLDGYNVCIFAYGQTGTGKTFTMEGTPQNRGVNYRTVEQLFEVARERRETISYDISVSVLEVYNEQIRDLLATSPASKKLEIKQSSEGYHHIPGLVEAKVENINEVWNVLQAGSNARSVGSNNVNEHSSRSHCMLSIMVKAKNLMNGDCTKSKLWLVDLAGSERLAKTDVQGERLKEAQNINRSLSALGDVIYALATKSSHIPYRNSKLTHLLQDSLGGDSKTLMFVQISPSEHDVSETLSSLNFATRVRGVELGPAKKQVDTGEIQKMKAMVEKARQESRSKDESIKKLEENIQNLEGKNKGRDHSYRSLQEKTKELESQLDSLHNQSEKQNAQLLEKLKSRDETCANLQQKVKELECKLRERHQSDSAAYHQKVKDLENKLKDSEGSSLMWQQKVRDFENKLKESEGNSLVWQQKIKELETKLKDEQSQEAVLLRQKIKELEVRLKEQELHIQQMATTREFPDVANATPKEVKTCFKEDNFGNENAESSNILRTSNRLRTTSTRRNDSLNLNEMTRKKRASRSSETENNGDDHHMKEKRIRKSDPPKVFARVVRPTRPVSGSSNQVPVAQKKVINRELQHLAVGKERDPKKKIWSR</sequence>
<dbReference type="InterPro" id="IPR027417">
    <property type="entry name" value="P-loop_NTPase"/>
</dbReference>
<dbReference type="Pfam" id="PF11721">
    <property type="entry name" value="Malectin"/>
    <property type="match status" value="1"/>
</dbReference>
<evidence type="ECO:0000256" key="6">
    <source>
        <dbReference type="ARBA" id="ARBA00023175"/>
    </source>
</evidence>
<dbReference type="AlphaFoldDB" id="A0A565C460"/>
<evidence type="ECO:0000313" key="12">
    <source>
        <dbReference type="Proteomes" id="UP000489600"/>
    </source>
</evidence>
<reference evidence="11" key="1">
    <citation type="submission" date="2019-07" db="EMBL/GenBank/DDBJ databases">
        <authorList>
            <person name="Dittberner H."/>
        </authorList>
    </citation>
    <scope>NUCLEOTIDE SEQUENCE [LARGE SCALE GENOMIC DNA]</scope>
</reference>
<protein>
    <recommendedName>
        <fullName evidence="10">Kinesin motor domain-containing protein</fullName>
    </recommendedName>
</protein>
<dbReference type="InterPro" id="IPR021720">
    <property type="entry name" value="Malectin_dom"/>
</dbReference>
<gene>
    <name evidence="11" type="ORF">ANE_LOCUS18846</name>
</gene>
<feature type="compositionally biased region" description="Basic and acidic residues" evidence="9">
    <location>
        <begin position="1014"/>
        <end position="1027"/>
    </location>
</feature>
<dbReference type="InterPro" id="IPR036961">
    <property type="entry name" value="Kinesin_motor_dom_sf"/>
</dbReference>
<dbReference type="SUPFAM" id="SSF52540">
    <property type="entry name" value="P-loop containing nucleoside triphosphate hydrolases"/>
    <property type="match status" value="1"/>
</dbReference>
<dbReference type="InterPro" id="IPR019821">
    <property type="entry name" value="Kinesin_motor_CS"/>
</dbReference>
<evidence type="ECO:0000256" key="9">
    <source>
        <dbReference type="SAM" id="MobiDB-lite"/>
    </source>
</evidence>
<dbReference type="InterPro" id="IPR001752">
    <property type="entry name" value="Kinesin_motor_dom"/>
</dbReference>
<feature type="region of interest" description="Disordered" evidence="9">
    <location>
        <begin position="987"/>
        <end position="1060"/>
    </location>
</feature>
<name>A0A565C460_9BRAS</name>
<evidence type="ECO:0000256" key="2">
    <source>
        <dbReference type="ARBA" id="ARBA00022701"/>
    </source>
</evidence>
<feature type="region of interest" description="Disordered" evidence="9">
    <location>
        <begin position="783"/>
        <end position="803"/>
    </location>
</feature>
<accession>A0A565C460</accession>
<evidence type="ECO:0000256" key="4">
    <source>
        <dbReference type="ARBA" id="ARBA00022840"/>
    </source>
</evidence>
<dbReference type="GO" id="GO:0008017">
    <property type="term" value="F:microtubule binding"/>
    <property type="evidence" value="ECO:0007669"/>
    <property type="project" value="InterPro"/>
</dbReference>
<organism evidence="11 12">
    <name type="scientific">Arabis nemorensis</name>
    <dbReference type="NCBI Taxonomy" id="586526"/>
    <lineage>
        <taxon>Eukaryota</taxon>
        <taxon>Viridiplantae</taxon>
        <taxon>Streptophyta</taxon>
        <taxon>Embryophyta</taxon>
        <taxon>Tracheophyta</taxon>
        <taxon>Spermatophyta</taxon>
        <taxon>Magnoliopsida</taxon>
        <taxon>eudicotyledons</taxon>
        <taxon>Gunneridae</taxon>
        <taxon>Pentapetalae</taxon>
        <taxon>rosids</taxon>
        <taxon>malvids</taxon>
        <taxon>Brassicales</taxon>
        <taxon>Brassicaceae</taxon>
        <taxon>Arabideae</taxon>
        <taxon>Arabis</taxon>
    </lineage>
</organism>
<dbReference type="EMBL" id="CABITT030000006">
    <property type="protein sequence ID" value="VVB08402.1"/>
    <property type="molecule type" value="Genomic_DNA"/>
</dbReference>
<evidence type="ECO:0000256" key="5">
    <source>
        <dbReference type="ARBA" id="ARBA00023054"/>
    </source>
</evidence>
<keyword evidence="5 8" id="KW-0175">Coiled coil</keyword>
<dbReference type="PANTHER" id="PTHR47972:SF18">
    <property type="entry name" value="KINESIN-LIKE PROTEIN KIN-14R"/>
    <property type="match status" value="1"/>
</dbReference>
<dbReference type="Pfam" id="PF00225">
    <property type="entry name" value="Kinesin"/>
    <property type="match status" value="1"/>
</dbReference>
<feature type="coiled-coil region" evidence="8">
    <location>
        <begin position="383"/>
        <end position="410"/>
    </location>
</feature>
<comment type="similarity">
    <text evidence="1">Belongs to the TRAFAC class myosin-kinesin ATPase superfamily. Kinesin family. KIN-14 subfamily.</text>
</comment>
<comment type="caution">
    <text evidence="11">The sequence shown here is derived from an EMBL/GenBank/DDBJ whole genome shotgun (WGS) entry which is preliminary data.</text>
</comment>
<dbReference type="PROSITE" id="PS00411">
    <property type="entry name" value="KINESIN_MOTOR_1"/>
    <property type="match status" value="1"/>
</dbReference>
<dbReference type="InterPro" id="IPR027640">
    <property type="entry name" value="Kinesin-like_fam"/>
</dbReference>
<keyword evidence="6 7" id="KW-0505">Motor protein</keyword>
<keyword evidence="2" id="KW-0493">Microtubule</keyword>
<keyword evidence="4 7" id="KW-0067">ATP-binding</keyword>
<dbReference type="PRINTS" id="PR00380">
    <property type="entry name" value="KINESINHEAVY"/>
</dbReference>
<dbReference type="CDD" id="cd01366">
    <property type="entry name" value="KISc_C_terminal"/>
    <property type="match status" value="1"/>
</dbReference>
<dbReference type="GO" id="GO:0005874">
    <property type="term" value="C:microtubule"/>
    <property type="evidence" value="ECO:0007669"/>
    <property type="project" value="UniProtKB-KW"/>
</dbReference>
<evidence type="ECO:0000256" key="7">
    <source>
        <dbReference type="PROSITE-ProRule" id="PRU00283"/>
    </source>
</evidence>
<dbReference type="FunFam" id="3.40.850.10:FF:000057">
    <property type="entry name" value="kinesin-like protein KIN-14R"/>
    <property type="match status" value="1"/>
</dbReference>
<dbReference type="Gene3D" id="2.60.120.430">
    <property type="entry name" value="Galactose-binding lectin"/>
    <property type="match status" value="1"/>
</dbReference>
<dbReference type="GO" id="GO:0003777">
    <property type="term" value="F:microtubule motor activity"/>
    <property type="evidence" value="ECO:0007669"/>
    <property type="project" value="InterPro"/>
</dbReference>
<dbReference type="FunFam" id="2.60.120.430:FF:000016">
    <property type="entry name" value="Kinesin-like protein KIN-14R"/>
    <property type="match status" value="1"/>
</dbReference>
<dbReference type="PROSITE" id="PS50067">
    <property type="entry name" value="KINESIN_MOTOR_2"/>
    <property type="match status" value="1"/>
</dbReference>
<dbReference type="OrthoDB" id="3176171at2759"/>
<dbReference type="GO" id="GO:0007018">
    <property type="term" value="P:microtubule-based movement"/>
    <property type="evidence" value="ECO:0007669"/>
    <property type="project" value="InterPro"/>
</dbReference>
<dbReference type="Gene3D" id="3.40.850.10">
    <property type="entry name" value="Kinesin motor domain"/>
    <property type="match status" value="1"/>
</dbReference>
<dbReference type="Proteomes" id="UP000489600">
    <property type="component" value="Unassembled WGS sequence"/>
</dbReference>
<feature type="compositionally biased region" description="Basic and acidic residues" evidence="9">
    <location>
        <begin position="789"/>
        <end position="803"/>
    </location>
</feature>
<proteinExistence type="inferred from homology"/>
<dbReference type="PANTHER" id="PTHR47972">
    <property type="entry name" value="KINESIN-LIKE PROTEIN KLP-3"/>
    <property type="match status" value="1"/>
</dbReference>